<proteinExistence type="predicted"/>
<dbReference type="EMBL" id="CP045809">
    <property type="protein sequence ID" value="QHN36076.1"/>
    <property type="molecule type" value="Genomic_DNA"/>
</dbReference>
<feature type="chain" id="PRO_5047506216" description="Lipoprotein LpqH" evidence="3">
    <location>
        <begin position="25"/>
        <end position="156"/>
    </location>
</feature>
<reference evidence="4" key="1">
    <citation type="journal article" date="2021" name="Nat. Microbiol.">
        <title>Cocultivation of an ultrasmall environmental parasitic bacterium with lytic ability against bacteria associated with wastewater foams.</title>
        <authorList>
            <person name="Batinovic S."/>
            <person name="Rose J.J.A."/>
            <person name="Ratcliffe J."/>
            <person name="Seviour R.J."/>
            <person name="Petrovski S."/>
        </authorList>
    </citation>
    <scope>NUCLEOTIDE SEQUENCE</scope>
    <source>
        <strain evidence="4">CON9</strain>
    </source>
</reference>
<keyword evidence="2" id="KW-0472">Membrane</keyword>
<protein>
    <recommendedName>
        <fullName evidence="6">Lipoprotein LpqH</fullName>
    </recommendedName>
</protein>
<dbReference type="Pfam" id="PF05481">
    <property type="entry name" value="Myco_19_kDa"/>
    <property type="match status" value="1"/>
</dbReference>
<keyword evidence="5" id="KW-1185">Reference proteome</keyword>
<dbReference type="PROSITE" id="PS51257">
    <property type="entry name" value="PROKAR_LIPOPROTEIN"/>
    <property type="match status" value="1"/>
</dbReference>
<evidence type="ECO:0000313" key="5">
    <source>
        <dbReference type="Proteomes" id="UP001059836"/>
    </source>
</evidence>
<keyword evidence="3" id="KW-0732">Signal</keyword>
<dbReference type="Proteomes" id="UP001059836">
    <property type="component" value="Chromosome"/>
</dbReference>
<feature type="signal peptide" evidence="3">
    <location>
        <begin position="1"/>
        <end position="24"/>
    </location>
</feature>
<keyword evidence="1" id="KW-1003">Cell membrane</keyword>
<evidence type="ECO:0000256" key="3">
    <source>
        <dbReference type="SAM" id="SignalP"/>
    </source>
</evidence>
<evidence type="ECO:0000256" key="2">
    <source>
        <dbReference type="ARBA" id="ARBA00023136"/>
    </source>
</evidence>
<organism evidence="4 5">
    <name type="scientific">Gordonia pseudamarae</name>
    <dbReference type="NCBI Taxonomy" id="2831662"/>
    <lineage>
        <taxon>Bacteria</taxon>
        <taxon>Bacillati</taxon>
        <taxon>Actinomycetota</taxon>
        <taxon>Actinomycetes</taxon>
        <taxon>Mycobacteriales</taxon>
        <taxon>Gordoniaceae</taxon>
        <taxon>Gordonia</taxon>
    </lineage>
</organism>
<gene>
    <name evidence="4" type="ORF">GII31_15560</name>
</gene>
<evidence type="ECO:0008006" key="6">
    <source>
        <dbReference type="Google" id="ProtNLM"/>
    </source>
</evidence>
<sequence length="156" mass="15305">MRKIQSLIVSIAAISLMGAMSACSDDDTSASPDAVKSGGQASVTVEGKALDLGSTTVVCTEQAGKWVIAIGDGTAAGAGTGVGATLTTGDNPQVETVGLGSAGGQVLGWVKGTPGGEATATKDGKKYMISGNVTAVDTANPTAPSKKSFEIKVTCP</sequence>
<dbReference type="RefSeq" id="WP_213244328.1">
    <property type="nucleotide sequence ID" value="NZ_CP045806.1"/>
</dbReference>
<name>A0ABX6IKB3_9ACTN</name>
<dbReference type="InterPro" id="IPR008691">
    <property type="entry name" value="LpqH"/>
</dbReference>
<evidence type="ECO:0000256" key="1">
    <source>
        <dbReference type="ARBA" id="ARBA00022475"/>
    </source>
</evidence>
<accession>A0ABX6IKB3</accession>
<evidence type="ECO:0000313" key="4">
    <source>
        <dbReference type="EMBL" id="QHN36076.1"/>
    </source>
</evidence>